<evidence type="ECO:0000313" key="3">
    <source>
        <dbReference type="EMBL" id="KAK0403379.1"/>
    </source>
</evidence>
<keyword evidence="2" id="KW-0812">Transmembrane</keyword>
<dbReference type="PANTHER" id="PTHR47521:SF7">
    <property type="entry name" value="SERPENTINE RECEPTOR CLASS EPSILON-6"/>
    <property type="match status" value="1"/>
</dbReference>
<gene>
    <name evidence="3" type="ORF">QR680_016885</name>
</gene>
<evidence type="ECO:0000313" key="4">
    <source>
        <dbReference type="Proteomes" id="UP001175271"/>
    </source>
</evidence>
<name>A0AA39HDK3_9BILA</name>
<keyword evidence="4" id="KW-1185">Reference proteome</keyword>
<reference evidence="3" key="1">
    <citation type="submission" date="2023-06" db="EMBL/GenBank/DDBJ databases">
        <title>Genomic analysis of the entomopathogenic nematode Steinernema hermaphroditum.</title>
        <authorList>
            <person name="Schwarz E.M."/>
            <person name="Heppert J.K."/>
            <person name="Baniya A."/>
            <person name="Schwartz H.T."/>
            <person name="Tan C.-H."/>
            <person name="Antoshechkin I."/>
            <person name="Sternberg P.W."/>
            <person name="Goodrich-Blair H."/>
            <person name="Dillman A.R."/>
        </authorList>
    </citation>
    <scope>NUCLEOTIDE SEQUENCE</scope>
    <source>
        <strain evidence="3">PS9179</strain>
        <tissue evidence="3">Whole animal</tissue>
    </source>
</reference>
<dbReference type="EMBL" id="JAUCMV010000004">
    <property type="protein sequence ID" value="KAK0403379.1"/>
    <property type="molecule type" value="Genomic_DNA"/>
</dbReference>
<feature type="transmembrane region" description="Helical" evidence="2">
    <location>
        <begin position="156"/>
        <end position="181"/>
    </location>
</feature>
<accession>A0AA39HDK3</accession>
<sequence>MADVAKLPYVEHFEFCLNSVAPAFTVYFIYLLRRPFFHLNLRILLANFSIGLSALTISRNVILLHDSLKFLSTEVAVAFHIVHNACVFAIMDAAILIAGERLVASWIAEKYEKVRKWWIAVGLCLFMWVFNGLLGTEVVRMAFIVYKQAASTMEEFFVPLLIIFSIVMILNCIGVVAFFLIHKYNKKCWRRDLQRRLTHRYQIMENIRTSRQLLVALLFDFIISIYVFGVLMYRLRTSPKDVTLSVLSQIVDLTCAITSIMMPCLFIRSHPRLKYVANRQLCKGKARRAVNIFNRTTSVVPSDRVAITETNIYFSQLEKSWAIDLKK</sequence>
<dbReference type="InterPro" id="IPR052860">
    <property type="entry name" value="NRL-GPCR1"/>
</dbReference>
<keyword evidence="2" id="KW-0472">Membrane</keyword>
<organism evidence="3 4">
    <name type="scientific">Steinernema hermaphroditum</name>
    <dbReference type="NCBI Taxonomy" id="289476"/>
    <lineage>
        <taxon>Eukaryota</taxon>
        <taxon>Metazoa</taxon>
        <taxon>Ecdysozoa</taxon>
        <taxon>Nematoda</taxon>
        <taxon>Chromadorea</taxon>
        <taxon>Rhabditida</taxon>
        <taxon>Tylenchina</taxon>
        <taxon>Panagrolaimomorpha</taxon>
        <taxon>Strongyloidoidea</taxon>
        <taxon>Steinernematidae</taxon>
        <taxon>Steinernema</taxon>
    </lineage>
</organism>
<comment type="caution">
    <text evidence="3">The sequence shown here is derived from an EMBL/GenBank/DDBJ whole genome shotgun (WGS) entry which is preliminary data.</text>
</comment>
<dbReference type="GO" id="GO:0016020">
    <property type="term" value="C:membrane"/>
    <property type="evidence" value="ECO:0007669"/>
    <property type="project" value="InterPro"/>
</dbReference>
<comment type="similarity">
    <text evidence="1">Belongs to the nematode receptor-like protein sre family.</text>
</comment>
<evidence type="ECO:0000256" key="1">
    <source>
        <dbReference type="ARBA" id="ARBA00006803"/>
    </source>
</evidence>
<feature type="transmembrane region" description="Helical" evidence="2">
    <location>
        <begin position="213"/>
        <end position="234"/>
    </location>
</feature>
<proteinExistence type="inferred from homology"/>
<dbReference type="AlphaFoldDB" id="A0AA39HDK3"/>
<protein>
    <submittedName>
        <fullName evidence="3">Uncharacterized protein</fullName>
    </submittedName>
</protein>
<feature type="transmembrane region" description="Helical" evidence="2">
    <location>
        <begin position="12"/>
        <end position="32"/>
    </location>
</feature>
<keyword evidence="2" id="KW-1133">Transmembrane helix</keyword>
<feature type="transmembrane region" description="Helical" evidence="2">
    <location>
        <begin position="77"/>
        <end position="97"/>
    </location>
</feature>
<feature type="transmembrane region" description="Helical" evidence="2">
    <location>
        <begin position="117"/>
        <end position="136"/>
    </location>
</feature>
<dbReference type="Pfam" id="PF03125">
    <property type="entry name" value="Sre"/>
    <property type="match status" value="1"/>
</dbReference>
<evidence type="ECO:0000256" key="2">
    <source>
        <dbReference type="SAM" id="Phobius"/>
    </source>
</evidence>
<dbReference type="GO" id="GO:0007606">
    <property type="term" value="P:sensory perception of chemical stimulus"/>
    <property type="evidence" value="ECO:0007669"/>
    <property type="project" value="InterPro"/>
</dbReference>
<dbReference type="Proteomes" id="UP001175271">
    <property type="component" value="Unassembled WGS sequence"/>
</dbReference>
<dbReference type="PANTHER" id="PTHR47521">
    <property type="entry name" value="SERPENTINE RECEPTOR, CLASS E (EPSILON)-RELATED"/>
    <property type="match status" value="1"/>
</dbReference>
<dbReference type="InterPro" id="IPR004151">
    <property type="entry name" value="7TM_GPCR_serpentine_rcpt_Sre"/>
</dbReference>
<feature type="transmembrane region" description="Helical" evidence="2">
    <location>
        <begin position="44"/>
        <end position="65"/>
    </location>
</feature>
<feature type="transmembrane region" description="Helical" evidence="2">
    <location>
        <begin position="246"/>
        <end position="267"/>
    </location>
</feature>